<evidence type="ECO:0000259" key="6">
    <source>
        <dbReference type="Pfam" id="PF00425"/>
    </source>
</evidence>
<dbReference type="InterPro" id="IPR019999">
    <property type="entry name" value="Anth_synth_I-like"/>
</dbReference>
<evidence type="ECO:0000256" key="4">
    <source>
        <dbReference type="ARBA" id="ARBA00023239"/>
    </source>
</evidence>
<keyword evidence="3" id="KW-0028">Amino-acid biosynthesis</keyword>
<dbReference type="EMBL" id="JAFGDB010000059">
    <property type="protein sequence ID" value="MBN2067509.1"/>
    <property type="molecule type" value="Genomic_DNA"/>
</dbReference>
<evidence type="ECO:0000259" key="7">
    <source>
        <dbReference type="Pfam" id="PF04715"/>
    </source>
</evidence>
<dbReference type="Pfam" id="PF00425">
    <property type="entry name" value="Chorismate_bind"/>
    <property type="match status" value="1"/>
</dbReference>
<dbReference type="Gene3D" id="3.60.120.10">
    <property type="entry name" value="Anthranilate synthase"/>
    <property type="match status" value="1"/>
</dbReference>
<reference evidence="8" key="1">
    <citation type="submission" date="2021-01" db="EMBL/GenBank/DDBJ databases">
        <title>Active Sulfur Cycling in an Early Earth Analoge.</title>
        <authorList>
            <person name="Hahn C.R."/>
            <person name="Youssef N.H."/>
            <person name="Elshahed M."/>
        </authorList>
    </citation>
    <scope>NUCLEOTIDE SEQUENCE</scope>
    <source>
        <strain evidence="8">Zod_Metabat.1151</strain>
    </source>
</reference>
<feature type="domain" description="Chorismate-utilising enzyme C-terminal" evidence="6">
    <location>
        <begin position="260"/>
        <end position="521"/>
    </location>
</feature>
<dbReference type="GO" id="GO:0000162">
    <property type="term" value="P:L-tryptophan biosynthetic process"/>
    <property type="evidence" value="ECO:0007669"/>
    <property type="project" value="UniProtKB-KW"/>
</dbReference>
<dbReference type="Pfam" id="PF04715">
    <property type="entry name" value="Anth_synt_I_N"/>
    <property type="match status" value="1"/>
</dbReference>
<evidence type="ECO:0000313" key="8">
    <source>
        <dbReference type="EMBL" id="MBN2067509.1"/>
    </source>
</evidence>
<dbReference type="EC" id="4.1.3.27" evidence="2"/>
<evidence type="ECO:0000256" key="3">
    <source>
        <dbReference type="ARBA" id="ARBA00022822"/>
    </source>
</evidence>
<comment type="catalytic activity">
    <reaction evidence="5">
        <text>chorismate + L-glutamine = anthranilate + pyruvate + L-glutamate + H(+)</text>
        <dbReference type="Rhea" id="RHEA:21732"/>
        <dbReference type="ChEBI" id="CHEBI:15361"/>
        <dbReference type="ChEBI" id="CHEBI:15378"/>
        <dbReference type="ChEBI" id="CHEBI:16567"/>
        <dbReference type="ChEBI" id="CHEBI:29748"/>
        <dbReference type="ChEBI" id="CHEBI:29985"/>
        <dbReference type="ChEBI" id="CHEBI:58359"/>
        <dbReference type="EC" id="4.1.3.27"/>
    </reaction>
</comment>
<dbReference type="PANTHER" id="PTHR11236:SF49">
    <property type="entry name" value="ANTHRANILATE SYNTHASE COMPONENT 1"/>
    <property type="match status" value="1"/>
</dbReference>
<dbReference type="InterPro" id="IPR015890">
    <property type="entry name" value="Chorismate_C"/>
</dbReference>
<dbReference type="NCBIfam" id="NF010079">
    <property type="entry name" value="PRK13564.1"/>
    <property type="match status" value="1"/>
</dbReference>
<evidence type="ECO:0000313" key="9">
    <source>
        <dbReference type="Proteomes" id="UP000809243"/>
    </source>
</evidence>
<dbReference type="InterPro" id="IPR005801">
    <property type="entry name" value="ADC_synthase"/>
</dbReference>
<evidence type="ECO:0000256" key="5">
    <source>
        <dbReference type="ARBA" id="ARBA00047683"/>
    </source>
</evidence>
<proteinExistence type="predicted"/>
<keyword evidence="4 8" id="KW-0456">Lyase</keyword>
<accession>A0A938YNP1</accession>
<dbReference type="PANTHER" id="PTHR11236">
    <property type="entry name" value="AMINOBENZOATE/ANTHRANILATE SYNTHASE"/>
    <property type="match status" value="1"/>
</dbReference>
<gene>
    <name evidence="8" type="ORF">JW744_03510</name>
</gene>
<comment type="caution">
    <text evidence="8">The sequence shown here is derived from an EMBL/GenBank/DDBJ whole genome shotgun (WGS) entry which is preliminary data.</text>
</comment>
<protein>
    <recommendedName>
        <fullName evidence="2">anthranilate synthase</fullName>
        <ecNumber evidence="2">4.1.3.27</ecNumber>
    </recommendedName>
</protein>
<dbReference type="GO" id="GO:0004049">
    <property type="term" value="F:anthranilate synthase activity"/>
    <property type="evidence" value="ECO:0007669"/>
    <property type="project" value="UniProtKB-EC"/>
</dbReference>
<evidence type="ECO:0000256" key="1">
    <source>
        <dbReference type="ARBA" id="ARBA00004873"/>
    </source>
</evidence>
<name>A0A938YNP1_9ARCH</name>
<dbReference type="PRINTS" id="PR00095">
    <property type="entry name" value="ANTSNTHASEI"/>
</dbReference>
<dbReference type="SUPFAM" id="SSF56322">
    <property type="entry name" value="ADC synthase"/>
    <property type="match status" value="1"/>
</dbReference>
<comment type="pathway">
    <text evidence="1">Amino-acid biosynthesis; L-tryptophan biosynthesis; L-tryptophan from chorismate: step 1/5.</text>
</comment>
<keyword evidence="3" id="KW-0822">Tryptophan biosynthesis</keyword>
<keyword evidence="3" id="KW-0057">Aromatic amino acid biosynthesis</keyword>
<organism evidence="8 9">
    <name type="scientific">Candidatus Iainarchaeum sp</name>
    <dbReference type="NCBI Taxonomy" id="3101447"/>
    <lineage>
        <taxon>Archaea</taxon>
        <taxon>Candidatus Iainarchaeota</taxon>
        <taxon>Candidatus Iainarchaeia</taxon>
        <taxon>Candidatus Iainarchaeales</taxon>
        <taxon>Candidatus Iainarchaeaceae</taxon>
        <taxon>Candidatus Iainarchaeum</taxon>
    </lineage>
</organism>
<sequence length="537" mass="59679">MDFKEQIGKACCGQIVPVYTVHNEAVDPISFFSLLSEKGEKENCILLESADVMKRYGEKSIGCSSPCLKAKGKGNRFEITALNETGERFIEFIKGDFGFCKKLSVEKGMIEGEIEKRKEIVSEEERLRTVTLADALRTIAFKFKPAAKPFPVFGGLFGAISYDFIDQFEQLPKNKQDLNNDPDFEMLFCDSLFLIDHADKKTVFIANALLTGKGDEKEAERCAAIIESYENALSKIKSTQVKKTPNPKKANLKISSDTSRQEFISIVKKCKQRIVAGDVFQIVPSRTTVVETGVSPLAVYKQLRSLNPSPYMFFMRTNEGVLLGSSPETFLKVEGNASKKIEIRPIAGTKPRGLVNGKIDLELDSRFENELKTDEKELAEHTMLVDLARNDAARVSVPGTRFVDRPHYIEKYSHVMHLVSNVTGTLKPGLDALHAYLASMNMGTLTGAPKVKAMELLRKFEKAKRGYYGGSIGYLTPSGDFDSAIVIRSIRMKKGRAFVRAGAGIVFDSLPEKEFEETERKARACIKAIELAAGVPE</sequence>
<feature type="domain" description="Anthranilate synthase component I N-terminal" evidence="7">
    <location>
        <begin position="26"/>
        <end position="202"/>
    </location>
</feature>
<dbReference type="InterPro" id="IPR006805">
    <property type="entry name" value="Anth_synth_I_N"/>
</dbReference>
<evidence type="ECO:0000256" key="2">
    <source>
        <dbReference type="ARBA" id="ARBA00012266"/>
    </source>
</evidence>
<dbReference type="Proteomes" id="UP000809243">
    <property type="component" value="Unassembled WGS sequence"/>
</dbReference>
<dbReference type="AlphaFoldDB" id="A0A938YNP1"/>